<dbReference type="VEuPathDB" id="FungiDB:MUCCIDRAFT_82545"/>
<dbReference type="EMBL" id="AMYB01000005">
    <property type="protein sequence ID" value="OAD02161.1"/>
    <property type="molecule type" value="Genomic_DNA"/>
</dbReference>
<keyword evidence="4" id="KW-1185">Reference proteome</keyword>
<feature type="chain" id="PRO_5007898333" description="Secreted protein" evidence="2">
    <location>
        <begin position="24"/>
        <end position="224"/>
    </location>
</feature>
<dbReference type="Proteomes" id="UP000077051">
    <property type="component" value="Unassembled WGS sequence"/>
</dbReference>
<feature type="compositionally biased region" description="Low complexity" evidence="1">
    <location>
        <begin position="182"/>
        <end position="204"/>
    </location>
</feature>
<evidence type="ECO:0000313" key="3">
    <source>
        <dbReference type="EMBL" id="OAD02161.1"/>
    </source>
</evidence>
<name>A0A168KA05_MUCCL</name>
<sequence length="224" mass="23852">MLLNGVFVLSLATLFQAAIVVHAQNPQTVDSNNSTVLQQQPIDKPAGLPNVEWDILRIDPSARENLCQRQTAYCANNCGGPNQAPKNFCNATTMAWGCGCSHKVADFSPFLWPVVQAECSGKAQECQMICNKNTVNPSTCAATCNAYYQCDTDKAPPSYLQTEGPNDTPSYNGPPKKEISKTDNNGNGSSSDSHASRASKSSSSSNPYLLAALVASVLLAVANM</sequence>
<dbReference type="AlphaFoldDB" id="A0A168KA05"/>
<keyword evidence="2" id="KW-0732">Signal</keyword>
<feature type="region of interest" description="Disordered" evidence="1">
    <location>
        <begin position="158"/>
        <end position="204"/>
    </location>
</feature>
<evidence type="ECO:0000256" key="2">
    <source>
        <dbReference type="SAM" id="SignalP"/>
    </source>
</evidence>
<evidence type="ECO:0000313" key="4">
    <source>
        <dbReference type="Proteomes" id="UP000077051"/>
    </source>
</evidence>
<feature type="signal peptide" evidence="2">
    <location>
        <begin position="1"/>
        <end position="23"/>
    </location>
</feature>
<dbReference type="OrthoDB" id="1708823at2759"/>
<gene>
    <name evidence="3" type="ORF">MUCCIDRAFT_82545</name>
</gene>
<proteinExistence type="predicted"/>
<protein>
    <recommendedName>
        <fullName evidence="5">Secreted protein</fullName>
    </recommendedName>
</protein>
<organism evidence="3 4">
    <name type="scientific">Mucor lusitanicus CBS 277.49</name>
    <dbReference type="NCBI Taxonomy" id="747725"/>
    <lineage>
        <taxon>Eukaryota</taxon>
        <taxon>Fungi</taxon>
        <taxon>Fungi incertae sedis</taxon>
        <taxon>Mucoromycota</taxon>
        <taxon>Mucoromycotina</taxon>
        <taxon>Mucoromycetes</taxon>
        <taxon>Mucorales</taxon>
        <taxon>Mucorineae</taxon>
        <taxon>Mucoraceae</taxon>
        <taxon>Mucor</taxon>
    </lineage>
</organism>
<reference evidence="3 4" key="1">
    <citation type="submission" date="2015-06" db="EMBL/GenBank/DDBJ databases">
        <title>Expansion of signal transduction pathways in fungi by whole-genome duplication.</title>
        <authorList>
            <consortium name="DOE Joint Genome Institute"/>
            <person name="Corrochano L.M."/>
            <person name="Kuo A."/>
            <person name="Marcet-Houben M."/>
            <person name="Polaino S."/>
            <person name="Salamov A."/>
            <person name="Villalobos J.M."/>
            <person name="Alvarez M.I."/>
            <person name="Avalos J."/>
            <person name="Benito E.P."/>
            <person name="Benoit I."/>
            <person name="Burger G."/>
            <person name="Camino L.P."/>
            <person name="Canovas D."/>
            <person name="Cerda-Olmedo E."/>
            <person name="Cheng J.-F."/>
            <person name="Dominguez A."/>
            <person name="Elias M."/>
            <person name="Eslava A.P."/>
            <person name="Glaser F."/>
            <person name="Grimwood J."/>
            <person name="Gutierrez G."/>
            <person name="Heitman J."/>
            <person name="Henrissat B."/>
            <person name="Iturriaga E.A."/>
            <person name="Lang B.F."/>
            <person name="Lavin J.L."/>
            <person name="Lee S."/>
            <person name="Li W."/>
            <person name="Lindquist E."/>
            <person name="Lopez-Garcia S."/>
            <person name="Luque E.M."/>
            <person name="Marcos A.T."/>
            <person name="Martin J."/>
            <person name="Mccluskey K."/>
            <person name="Medina H.R."/>
            <person name="Miralles-Duran A."/>
            <person name="Miyazaki A."/>
            <person name="Munoz-Torres E."/>
            <person name="Oguiza J.A."/>
            <person name="Ohm R."/>
            <person name="Olmedo M."/>
            <person name="Orejas M."/>
            <person name="Ortiz-Castellanos L."/>
            <person name="Pisabarro A.G."/>
            <person name="Rodriguez-Romero J."/>
            <person name="Ruiz-Herrera J."/>
            <person name="Ruiz-Vazquez R."/>
            <person name="Sanz C."/>
            <person name="Schackwitz W."/>
            <person name="Schmutz J."/>
            <person name="Shahriari M."/>
            <person name="Shelest E."/>
            <person name="Silva-Franco F."/>
            <person name="Soanes D."/>
            <person name="Syed K."/>
            <person name="Tagua V.G."/>
            <person name="Talbot N.J."/>
            <person name="Thon M."/>
            <person name="De Vries R.P."/>
            <person name="Wiebenga A."/>
            <person name="Yadav J.S."/>
            <person name="Braun E.L."/>
            <person name="Baker S."/>
            <person name="Garre V."/>
            <person name="Horwitz B."/>
            <person name="Torres-Martinez S."/>
            <person name="Idnurm A."/>
            <person name="Herrera-Estrella A."/>
            <person name="Gabaldon T."/>
            <person name="Grigoriev I.V."/>
        </authorList>
    </citation>
    <scope>NUCLEOTIDE SEQUENCE [LARGE SCALE GENOMIC DNA]</scope>
    <source>
        <strain evidence="3 4">CBS 277.49</strain>
    </source>
</reference>
<evidence type="ECO:0008006" key="5">
    <source>
        <dbReference type="Google" id="ProtNLM"/>
    </source>
</evidence>
<comment type="caution">
    <text evidence="3">The sequence shown here is derived from an EMBL/GenBank/DDBJ whole genome shotgun (WGS) entry which is preliminary data.</text>
</comment>
<accession>A0A168KA05</accession>
<evidence type="ECO:0000256" key="1">
    <source>
        <dbReference type="SAM" id="MobiDB-lite"/>
    </source>
</evidence>
<feature type="compositionally biased region" description="Polar residues" evidence="1">
    <location>
        <begin position="159"/>
        <end position="171"/>
    </location>
</feature>